<feature type="compositionally biased region" description="Basic residues" evidence="1">
    <location>
        <begin position="668"/>
        <end position="678"/>
    </location>
</feature>
<organism evidence="4 5">
    <name type="scientific">Acetobacter estunensis</name>
    <dbReference type="NCBI Taxonomy" id="104097"/>
    <lineage>
        <taxon>Bacteria</taxon>
        <taxon>Pseudomonadati</taxon>
        <taxon>Pseudomonadota</taxon>
        <taxon>Alphaproteobacteria</taxon>
        <taxon>Acetobacterales</taxon>
        <taxon>Acetobacteraceae</taxon>
        <taxon>Acetobacter</taxon>
    </lineage>
</organism>
<keyword evidence="5" id="KW-1185">Reference proteome</keyword>
<evidence type="ECO:0000259" key="3">
    <source>
        <dbReference type="Pfam" id="PF05170"/>
    </source>
</evidence>
<feature type="transmembrane region" description="Helical" evidence="2">
    <location>
        <begin position="12"/>
        <end position="33"/>
    </location>
</feature>
<dbReference type="Proteomes" id="UP000597459">
    <property type="component" value="Unassembled WGS sequence"/>
</dbReference>
<dbReference type="GO" id="GO:0090313">
    <property type="term" value="P:regulation of protein targeting to membrane"/>
    <property type="evidence" value="ECO:0007669"/>
    <property type="project" value="TreeGrafter"/>
</dbReference>
<dbReference type="InterPro" id="IPR052894">
    <property type="entry name" value="AsmA-related"/>
</dbReference>
<protein>
    <submittedName>
        <fullName evidence="4">AsmA family protein</fullName>
    </submittedName>
</protein>
<dbReference type="Pfam" id="PF05170">
    <property type="entry name" value="AsmA"/>
    <property type="match status" value="1"/>
</dbReference>
<feature type="region of interest" description="Disordered" evidence="1">
    <location>
        <begin position="124"/>
        <end position="152"/>
    </location>
</feature>
<accession>A0A967B6G8</accession>
<feature type="domain" description="AsmA" evidence="3">
    <location>
        <begin position="10"/>
        <end position="543"/>
    </location>
</feature>
<evidence type="ECO:0000313" key="5">
    <source>
        <dbReference type="Proteomes" id="UP000597459"/>
    </source>
</evidence>
<feature type="compositionally biased region" description="Basic and acidic residues" evidence="1">
    <location>
        <begin position="699"/>
        <end position="708"/>
    </location>
</feature>
<keyword evidence="2" id="KW-1133">Transmembrane helix</keyword>
<comment type="caution">
    <text evidence="4">The sequence shown here is derived from an EMBL/GenBank/DDBJ whole genome shotgun (WGS) entry which is preliminary data.</text>
</comment>
<proteinExistence type="predicted"/>
<evidence type="ECO:0000256" key="2">
    <source>
        <dbReference type="SAM" id="Phobius"/>
    </source>
</evidence>
<keyword evidence="2" id="KW-0472">Membrane</keyword>
<evidence type="ECO:0000256" key="1">
    <source>
        <dbReference type="SAM" id="MobiDB-lite"/>
    </source>
</evidence>
<dbReference type="InterPro" id="IPR007844">
    <property type="entry name" value="AsmA"/>
</dbReference>
<dbReference type="EMBL" id="WOTH01000030">
    <property type="protein sequence ID" value="NHO54717.1"/>
    <property type="molecule type" value="Genomic_DNA"/>
</dbReference>
<feature type="region of interest" description="Disordered" evidence="1">
    <location>
        <begin position="649"/>
        <end position="708"/>
    </location>
</feature>
<sequence>MSDTSFYQRHRYSLSGFGLFVLLLVLLIIFWSWDWFVPLVNRQATAALGRPTTIEHLHVRLGRVTRVTVDKLRSEQPAPFANVKAPFFAAEHATAEIDMWKLLWHRDLFLPLIRLETPQADVERRKDGTNNYTFGSTKKDESKSSSSFSPSSIGGLEINDGHVHLHDDVLRADMDTALHTTPPKSDTDRGTIVADTTGRYAAQPIKGYFIGGALLSLTDAKTPYPVDLDVRNGATRVTLKGTVDDPLAFKGSKLKLHLLGPDMSLLYPLTGVPIPQTPPYDITGNLDYTANLIRFSDFRGRMGSSDLDGTLSVNPHDKPPTLEAALHSHRVDIADLGGFIGSKPGPQSQSEKKAEAKDPNVLPDTPINVPKLNAINAHVTYKGDHIENKRLPLDNIDTEFAVQDGAIDLKHLTFAVGKGSISAAATLTPAQKGFATKAKFDFSRLDLAHIMRTTTQTQAQGGIIGGNFTLTSTGNSIASLVANGNGGLTLVLSEGGDISALLPEALGLQLGNAILSALGLPGHTAVDCFLADMPLRNGVMNTKTLLLETRETRTLGSGSVDFRKNTIDYSLTTRSIGPTILSFPGAFNITGALKSPSVMPGAEIIGRAAAAAGLGFVFPPLALLPTIQLGVGKGSRCEAAVQAINAHPASGIVPPGARKGQPAPQGKKAQHSVQHGHTKAAQTKASSKERTMTPAEIRAAWEKKLHKN</sequence>
<evidence type="ECO:0000313" key="4">
    <source>
        <dbReference type="EMBL" id="NHO54717.1"/>
    </source>
</evidence>
<reference evidence="4" key="1">
    <citation type="submission" date="2019-11" db="EMBL/GenBank/DDBJ databases">
        <title>Description of new Acetobacter species.</title>
        <authorList>
            <person name="Cleenwerck I."/>
            <person name="Sombolestani A.S."/>
        </authorList>
    </citation>
    <scope>NUCLEOTIDE SEQUENCE</scope>
    <source>
        <strain evidence="4">LMG 1626</strain>
    </source>
</reference>
<dbReference type="RefSeq" id="WP_166317307.1">
    <property type="nucleotide sequence ID" value="NZ_WOTH01000030.1"/>
</dbReference>
<dbReference type="GO" id="GO:0005886">
    <property type="term" value="C:plasma membrane"/>
    <property type="evidence" value="ECO:0007669"/>
    <property type="project" value="TreeGrafter"/>
</dbReference>
<dbReference type="PANTHER" id="PTHR30441:SF9">
    <property type="entry name" value="ASMA FAMILY PROTEIN YHJG"/>
    <property type="match status" value="1"/>
</dbReference>
<gene>
    <name evidence="4" type="ORF">GOB87_12310</name>
</gene>
<keyword evidence="2" id="KW-0812">Transmembrane</keyword>
<dbReference type="PANTHER" id="PTHR30441">
    <property type="entry name" value="DUF748 DOMAIN-CONTAINING PROTEIN"/>
    <property type="match status" value="1"/>
</dbReference>
<feature type="region of interest" description="Disordered" evidence="1">
    <location>
        <begin position="337"/>
        <end position="367"/>
    </location>
</feature>
<name>A0A967B6G8_9PROT</name>
<dbReference type="AlphaFoldDB" id="A0A967B6G8"/>